<evidence type="ECO:0000259" key="2">
    <source>
        <dbReference type="Pfam" id="PF01636"/>
    </source>
</evidence>
<dbReference type="InterPro" id="IPR011009">
    <property type="entry name" value="Kinase-like_dom_sf"/>
</dbReference>
<organism evidence="3 4">
    <name type="scientific">Leucobacter edaphi</name>
    <dbReference type="NCBI Taxonomy" id="2796472"/>
    <lineage>
        <taxon>Bacteria</taxon>
        <taxon>Bacillati</taxon>
        <taxon>Actinomycetota</taxon>
        <taxon>Actinomycetes</taxon>
        <taxon>Micrococcales</taxon>
        <taxon>Microbacteriaceae</taxon>
        <taxon>Leucobacter</taxon>
    </lineage>
</organism>
<dbReference type="EMBL" id="JAEHOI010000001">
    <property type="protein sequence ID" value="MBK0420727.1"/>
    <property type="molecule type" value="Genomic_DNA"/>
</dbReference>
<dbReference type="SUPFAM" id="SSF56112">
    <property type="entry name" value="Protein kinase-like (PK-like)"/>
    <property type="match status" value="1"/>
</dbReference>
<dbReference type="PANTHER" id="PTHR21064:SF6">
    <property type="entry name" value="AMINOGLYCOSIDE PHOSPHOTRANSFERASE DOMAIN-CONTAINING PROTEIN"/>
    <property type="match status" value="1"/>
</dbReference>
<gene>
    <name evidence="3" type="ORF">JD292_01350</name>
</gene>
<feature type="domain" description="Aminoglycoside phosphotransferase" evidence="2">
    <location>
        <begin position="27"/>
        <end position="260"/>
    </location>
</feature>
<comment type="similarity">
    <text evidence="1">Belongs to the pseudomonas-type ThrB family.</text>
</comment>
<sequence length="342" mass="35987">METLTLEADRAARALAETHGVTATRLTPLGSELASTFRAATDRGELAVKFQLSDPIEIEVQRWRADIAARLHAAGLPVPAVVPARDGSTLGATSVDGTPVAVLAIDWVDALPYADAELGPHLVSQLGGELGRVAARMQAELAAAPAPPHEIDHTWAMHDVARTIAAHLAPPHPRLPAEARLAGERALRIHERFIAPHKGFLPRALVHQDLHDSNVLVGPNGLIRAIIDFDDMVLGWRIAEPAVAAAYLARHAADPVLAATSVLAGWSEEVPVTMAEREAFLPLVAIRLALNTVVWAARAESDRGAYAAMRSRGSAGTFATLATAAEAEGGAAAAAADELRPA</sequence>
<reference evidence="3" key="1">
    <citation type="submission" date="2020-12" db="EMBL/GenBank/DDBJ databases">
        <title>Leucobacter sp. CAS2, isolated from Chromium sludge.</title>
        <authorList>
            <person name="Xu Z."/>
        </authorList>
    </citation>
    <scope>NUCLEOTIDE SEQUENCE</scope>
    <source>
        <strain evidence="3">CSA2</strain>
    </source>
</reference>
<accession>A0A934QCV9</accession>
<dbReference type="Pfam" id="PF01636">
    <property type="entry name" value="APH"/>
    <property type="match status" value="1"/>
</dbReference>
<dbReference type="Proteomes" id="UP000618733">
    <property type="component" value="Unassembled WGS sequence"/>
</dbReference>
<comment type="caution">
    <text evidence="3">The sequence shown here is derived from an EMBL/GenBank/DDBJ whole genome shotgun (WGS) entry which is preliminary data.</text>
</comment>
<dbReference type="InterPro" id="IPR002575">
    <property type="entry name" value="Aminoglycoside_PTrfase"/>
</dbReference>
<evidence type="ECO:0000313" key="3">
    <source>
        <dbReference type="EMBL" id="MBK0420727.1"/>
    </source>
</evidence>
<name>A0A934QCV9_9MICO</name>
<keyword evidence="4" id="KW-1185">Reference proteome</keyword>
<dbReference type="Gene3D" id="3.90.1200.10">
    <property type="match status" value="1"/>
</dbReference>
<dbReference type="RefSeq" id="WP_200130927.1">
    <property type="nucleotide sequence ID" value="NZ_JAEHOI010000001.1"/>
</dbReference>
<protein>
    <submittedName>
        <fullName evidence="3">Phosphotransferase</fullName>
    </submittedName>
</protein>
<evidence type="ECO:0000313" key="4">
    <source>
        <dbReference type="Proteomes" id="UP000618733"/>
    </source>
</evidence>
<dbReference type="GO" id="GO:0019202">
    <property type="term" value="F:amino acid kinase activity"/>
    <property type="evidence" value="ECO:0007669"/>
    <property type="project" value="TreeGrafter"/>
</dbReference>
<dbReference type="InterPro" id="IPR050249">
    <property type="entry name" value="Pseudomonas-type_ThrB"/>
</dbReference>
<proteinExistence type="inferred from homology"/>
<dbReference type="PANTHER" id="PTHR21064">
    <property type="entry name" value="AMINOGLYCOSIDE PHOSPHOTRANSFERASE DOMAIN-CONTAINING PROTEIN-RELATED"/>
    <property type="match status" value="1"/>
</dbReference>
<dbReference type="AlphaFoldDB" id="A0A934QCV9"/>
<evidence type="ECO:0000256" key="1">
    <source>
        <dbReference type="ARBA" id="ARBA00038240"/>
    </source>
</evidence>